<feature type="region of interest" description="Disordered" evidence="1">
    <location>
        <begin position="1"/>
        <end position="95"/>
    </location>
</feature>
<accession>A0ABD0PEM3</accession>
<protein>
    <submittedName>
        <fullName evidence="2">Uncharacterized protein</fullName>
    </submittedName>
</protein>
<keyword evidence="3" id="KW-1185">Reference proteome</keyword>
<evidence type="ECO:0000256" key="1">
    <source>
        <dbReference type="SAM" id="MobiDB-lite"/>
    </source>
</evidence>
<proteinExistence type="predicted"/>
<dbReference type="Proteomes" id="UP001529510">
    <property type="component" value="Unassembled WGS sequence"/>
</dbReference>
<evidence type="ECO:0000313" key="2">
    <source>
        <dbReference type="EMBL" id="KAL0172091.1"/>
    </source>
</evidence>
<dbReference type="EMBL" id="JAMKFB020000016">
    <property type="protein sequence ID" value="KAL0172091.1"/>
    <property type="molecule type" value="Genomic_DNA"/>
</dbReference>
<evidence type="ECO:0000313" key="3">
    <source>
        <dbReference type="Proteomes" id="UP001529510"/>
    </source>
</evidence>
<comment type="caution">
    <text evidence="2">The sequence shown here is derived from an EMBL/GenBank/DDBJ whole genome shotgun (WGS) entry which is preliminary data.</text>
</comment>
<feature type="non-terminal residue" evidence="2">
    <location>
        <position position="207"/>
    </location>
</feature>
<feature type="compositionally biased region" description="Low complexity" evidence="1">
    <location>
        <begin position="50"/>
        <end position="62"/>
    </location>
</feature>
<reference evidence="2 3" key="1">
    <citation type="submission" date="2024-05" db="EMBL/GenBank/DDBJ databases">
        <title>Genome sequencing and assembly of Indian major carp, Cirrhinus mrigala (Hamilton, 1822).</title>
        <authorList>
            <person name="Mohindra V."/>
            <person name="Chowdhury L.M."/>
            <person name="Lal K."/>
            <person name="Jena J.K."/>
        </authorList>
    </citation>
    <scope>NUCLEOTIDE SEQUENCE [LARGE SCALE GENOMIC DNA]</scope>
    <source>
        <strain evidence="2">CM1030</strain>
        <tissue evidence="2">Blood</tissue>
    </source>
</reference>
<organism evidence="2 3">
    <name type="scientific">Cirrhinus mrigala</name>
    <name type="common">Mrigala</name>
    <dbReference type="NCBI Taxonomy" id="683832"/>
    <lineage>
        <taxon>Eukaryota</taxon>
        <taxon>Metazoa</taxon>
        <taxon>Chordata</taxon>
        <taxon>Craniata</taxon>
        <taxon>Vertebrata</taxon>
        <taxon>Euteleostomi</taxon>
        <taxon>Actinopterygii</taxon>
        <taxon>Neopterygii</taxon>
        <taxon>Teleostei</taxon>
        <taxon>Ostariophysi</taxon>
        <taxon>Cypriniformes</taxon>
        <taxon>Cyprinidae</taxon>
        <taxon>Labeoninae</taxon>
        <taxon>Labeonini</taxon>
        <taxon>Cirrhinus</taxon>
    </lineage>
</organism>
<sequence length="207" mass="21736">HRACTCPGCPLSSSPSSSSVHTLKPRTSPPSQIQPPSSPLQQTKEPSPAPVGLGLCLGLGLSLEEENPEPSSTSAHPQQEDKGTSTHSPIPQANPEPFRVYAATVGFKAVANFFANKRTQRHTLPTTTTITTTITARSHPAHRVRFSPSLACPANAPSPPAPSSCGISKAMRNRKACSSSHACTAMLLSPGRLNCCSTSEPSMHPKL</sequence>
<name>A0ABD0PEM3_CIRMR</name>
<gene>
    <name evidence="2" type="ORF">M9458_032402</name>
</gene>
<feature type="non-terminal residue" evidence="2">
    <location>
        <position position="1"/>
    </location>
</feature>
<dbReference type="AlphaFoldDB" id="A0ABD0PEM3"/>